<keyword evidence="2" id="KW-1185">Reference proteome</keyword>
<evidence type="ECO:0000313" key="2">
    <source>
        <dbReference type="Proteomes" id="UP001642484"/>
    </source>
</evidence>
<proteinExistence type="predicted"/>
<dbReference type="EMBL" id="CAXAMN010004447">
    <property type="protein sequence ID" value="CAK9009453.1"/>
    <property type="molecule type" value="Genomic_DNA"/>
</dbReference>
<name>A0ABP0J591_9DINO</name>
<accession>A0ABP0J591</accession>
<gene>
    <name evidence="1" type="ORF">CCMP2556_LOCUS9668</name>
</gene>
<evidence type="ECO:0000313" key="1">
    <source>
        <dbReference type="EMBL" id="CAK9009453.1"/>
    </source>
</evidence>
<organism evidence="1 2">
    <name type="scientific">Durusdinium trenchii</name>
    <dbReference type="NCBI Taxonomy" id="1381693"/>
    <lineage>
        <taxon>Eukaryota</taxon>
        <taxon>Sar</taxon>
        <taxon>Alveolata</taxon>
        <taxon>Dinophyceae</taxon>
        <taxon>Suessiales</taxon>
        <taxon>Symbiodiniaceae</taxon>
        <taxon>Durusdinium</taxon>
    </lineage>
</organism>
<evidence type="ECO:0008006" key="3">
    <source>
        <dbReference type="Google" id="ProtNLM"/>
    </source>
</evidence>
<reference evidence="1 2" key="1">
    <citation type="submission" date="2024-02" db="EMBL/GenBank/DDBJ databases">
        <authorList>
            <person name="Chen Y."/>
            <person name="Shah S."/>
            <person name="Dougan E. K."/>
            <person name="Thang M."/>
            <person name="Chan C."/>
        </authorList>
    </citation>
    <scope>NUCLEOTIDE SEQUENCE [LARGE SCALE GENOMIC DNA]</scope>
</reference>
<sequence length="302" mass="33664">MTSLDQKLPAGSLVEILSHLPVTSQPPMRSTSQAFKGIMTSPLFRQVRPKEVLVVKPKTAKKMVNVASKLINGFMTPDSLPVVDSIRLEWEKTEVGDKKSMSFKNPFYKFLQLRVGGQQANAEPFEEELYLNGLDPKGAEPALRKAWWASVRSVLDGLPIPESARILLLGDRRLGGRNAYSLVLALVWTGSDYGVLKCNLDPAYLDCNMHCSGGIKENTVTAALGVLLKRAHKINTFKTFAAAFETALNKMIDDHAWGDEWVYPPLDGEPDEDPDVYFDEDTMDGYFKTFDQPDLGSWCFGR</sequence>
<dbReference type="Proteomes" id="UP001642484">
    <property type="component" value="Unassembled WGS sequence"/>
</dbReference>
<protein>
    <recommendedName>
        <fullName evidence="3">F-box domain-containing protein</fullName>
    </recommendedName>
</protein>
<comment type="caution">
    <text evidence="1">The sequence shown here is derived from an EMBL/GenBank/DDBJ whole genome shotgun (WGS) entry which is preliminary data.</text>
</comment>